<proteinExistence type="predicted"/>
<name>A0A4Y8WPD0_9PORP</name>
<dbReference type="NCBIfam" id="TIGR01533">
    <property type="entry name" value="lipo_e_P4"/>
    <property type="match status" value="1"/>
</dbReference>
<dbReference type="Pfam" id="PF03767">
    <property type="entry name" value="Acid_phosphat_B"/>
    <property type="match status" value="1"/>
</dbReference>
<dbReference type="InterPro" id="IPR006423">
    <property type="entry name" value="Lipo_e_P4"/>
</dbReference>
<comment type="caution">
    <text evidence="1">The sequence shown here is derived from an EMBL/GenBank/DDBJ whole genome shotgun (WGS) entry which is preliminary data.</text>
</comment>
<dbReference type="Gene3D" id="3.40.50.1000">
    <property type="entry name" value="HAD superfamily/HAD-like"/>
    <property type="match status" value="1"/>
</dbReference>
<accession>A0A4Y8WPD0</accession>
<dbReference type="InterPro" id="IPR036412">
    <property type="entry name" value="HAD-like_sf"/>
</dbReference>
<dbReference type="PIRSF" id="PIRSF019271">
    <property type="entry name" value="Acid_Ptase_C"/>
    <property type="match status" value="1"/>
</dbReference>
<organism evidence="1 2">
    <name type="scientific">Porphyromonas levii</name>
    <dbReference type="NCBI Taxonomy" id="28114"/>
    <lineage>
        <taxon>Bacteria</taxon>
        <taxon>Pseudomonadati</taxon>
        <taxon>Bacteroidota</taxon>
        <taxon>Bacteroidia</taxon>
        <taxon>Bacteroidales</taxon>
        <taxon>Porphyromonadaceae</taxon>
        <taxon>Porphyromonas</taxon>
    </lineage>
</organism>
<sequence length="262" mass="29933">MKKSILLFPLLLLFTSCGSHRNVSSLEMPFAKVYTAAWMQRAAEYDALCYQAFNGARLYLDQSLSLMQEDSKPLAIVTDIDETILDNSPNAVYQGIRGELFDTKEWTRWVNRVEADTIPGALSFLQYAADNGVEIFYITNRNEQERQGTLLNLQKFGFPNADDAHLMLKSNTSNKDERRAKVMEEYEVVIYMGDQLTDFPGYYKASEEDRSALTQKDANTFGGMYIVLPNPNYGEWESALSGYKRLDKIQQAELIKKKAKTY</sequence>
<dbReference type="OrthoDB" id="395856at2"/>
<dbReference type="PANTHER" id="PTHR31284:SF10">
    <property type="entry name" value="ACID PHOSPHATASE-LIKE PROTEIN"/>
    <property type="match status" value="1"/>
</dbReference>
<dbReference type="PANTHER" id="PTHR31284">
    <property type="entry name" value="ACID PHOSPHATASE-LIKE PROTEIN"/>
    <property type="match status" value="1"/>
</dbReference>
<dbReference type="RefSeq" id="WP_026215749.1">
    <property type="nucleotide sequence ID" value="NZ_CP197400.1"/>
</dbReference>
<reference evidence="1 2" key="1">
    <citation type="submission" date="2019-03" db="EMBL/GenBank/DDBJ databases">
        <title>Porphyromonas levii Isolated from the Uterus of Dairy Cows.</title>
        <authorList>
            <person name="Francis A.M."/>
        </authorList>
    </citation>
    <scope>NUCLEOTIDE SEQUENCE [LARGE SCALE GENOMIC DNA]</scope>
    <source>
        <strain evidence="1 2">AF5678</strain>
    </source>
</reference>
<gene>
    <name evidence="1" type="ORF">E4P47_06115</name>
</gene>
<protein>
    <submittedName>
        <fullName evidence="1">5'-nucleotidase, lipoprotein e(P4) family</fullName>
    </submittedName>
</protein>
<keyword evidence="2" id="KW-1185">Reference proteome</keyword>
<dbReference type="SUPFAM" id="SSF56784">
    <property type="entry name" value="HAD-like"/>
    <property type="match status" value="1"/>
</dbReference>
<dbReference type="STRING" id="1122973.GCA_000379925_01768"/>
<dbReference type="GeneID" id="66797914"/>
<keyword evidence="1" id="KW-0449">Lipoprotein</keyword>
<dbReference type="Proteomes" id="UP000297225">
    <property type="component" value="Unassembled WGS sequence"/>
</dbReference>
<dbReference type="EMBL" id="SPNC01000086">
    <property type="protein sequence ID" value="TFH94785.1"/>
    <property type="molecule type" value="Genomic_DNA"/>
</dbReference>
<evidence type="ECO:0000313" key="1">
    <source>
        <dbReference type="EMBL" id="TFH94785.1"/>
    </source>
</evidence>
<dbReference type="SFLD" id="SFLDG01125">
    <property type="entry name" value="C1.1:_Acid_Phosphatase_Like"/>
    <property type="match status" value="1"/>
</dbReference>
<dbReference type="InterPro" id="IPR005519">
    <property type="entry name" value="Acid_phosphat_B-like"/>
</dbReference>
<dbReference type="InterPro" id="IPR023214">
    <property type="entry name" value="HAD_sf"/>
</dbReference>
<dbReference type="AlphaFoldDB" id="A0A4Y8WPD0"/>
<dbReference type="SFLD" id="SFLDS00003">
    <property type="entry name" value="Haloacid_Dehalogenase"/>
    <property type="match status" value="1"/>
</dbReference>
<dbReference type="PROSITE" id="PS51257">
    <property type="entry name" value="PROKAR_LIPOPROTEIN"/>
    <property type="match status" value="1"/>
</dbReference>
<dbReference type="GO" id="GO:0009279">
    <property type="term" value="C:cell outer membrane"/>
    <property type="evidence" value="ECO:0007669"/>
    <property type="project" value="InterPro"/>
</dbReference>
<evidence type="ECO:0000313" key="2">
    <source>
        <dbReference type="Proteomes" id="UP000297225"/>
    </source>
</evidence>